<dbReference type="PROSITE" id="PS51387">
    <property type="entry name" value="FAD_PCMH"/>
    <property type="match status" value="1"/>
</dbReference>
<dbReference type="OrthoDB" id="9983560at2759"/>
<dbReference type="SUPFAM" id="SSF56176">
    <property type="entry name" value="FAD-binding/transporter-associated domain-like"/>
    <property type="match status" value="1"/>
</dbReference>
<dbReference type="OMA" id="NEADWGN"/>
<dbReference type="AlphaFoldDB" id="U1FU95"/>
<comment type="similarity">
    <text evidence="1">Belongs to the oxygen-dependent FAD-linked oxidoreductase family.</text>
</comment>
<dbReference type="PANTHER" id="PTHR13878">
    <property type="entry name" value="GULONOLACTONE OXIDASE"/>
    <property type="match status" value="1"/>
</dbReference>
<dbReference type="GO" id="GO:0071949">
    <property type="term" value="F:FAD binding"/>
    <property type="evidence" value="ECO:0007669"/>
    <property type="project" value="InterPro"/>
</dbReference>
<organism evidence="5 6">
    <name type="scientific">Endocarpon pusillum (strain Z07020 / HMAS-L-300199)</name>
    <name type="common">Lichen-forming fungus</name>
    <dbReference type="NCBI Taxonomy" id="1263415"/>
    <lineage>
        <taxon>Eukaryota</taxon>
        <taxon>Fungi</taxon>
        <taxon>Dikarya</taxon>
        <taxon>Ascomycota</taxon>
        <taxon>Pezizomycotina</taxon>
        <taxon>Eurotiomycetes</taxon>
        <taxon>Chaetothyriomycetidae</taxon>
        <taxon>Verrucariales</taxon>
        <taxon>Verrucariaceae</taxon>
        <taxon>Endocarpon</taxon>
    </lineage>
</organism>
<dbReference type="InterPro" id="IPR016166">
    <property type="entry name" value="FAD-bd_PCMH"/>
</dbReference>
<dbReference type="InterPro" id="IPR006094">
    <property type="entry name" value="Oxid_FAD_bind_N"/>
</dbReference>
<evidence type="ECO:0000313" key="5">
    <source>
        <dbReference type="EMBL" id="ERF68357.1"/>
    </source>
</evidence>
<dbReference type="PANTHER" id="PTHR13878:SF91">
    <property type="entry name" value="FAD BINDING DOMAIN PROTEIN (AFU_ORTHOLOGUE AFUA_6G12070)-RELATED"/>
    <property type="match status" value="1"/>
</dbReference>
<dbReference type="HOGENOM" id="CLU_018354_4_3_1"/>
<reference evidence="6" key="1">
    <citation type="journal article" date="2014" name="BMC Genomics">
        <title>Genome characteristics reveal the impact of lichenization on lichen-forming fungus Endocarpon pusillum Hedwig (Verrucariales, Ascomycota).</title>
        <authorList>
            <person name="Wang Y.-Y."/>
            <person name="Liu B."/>
            <person name="Zhang X.-Y."/>
            <person name="Zhou Q.-M."/>
            <person name="Zhang T."/>
            <person name="Li H."/>
            <person name="Yu Y.-F."/>
            <person name="Zhang X.-L."/>
            <person name="Hao X.-Y."/>
            <person name="Wang M."/>
            <person name="Wang L."/>
            <person name="Wei J.-C."/>
        </authorList>
    </citation>
    <scope>NUCLEOTIDE SEQUENCE [LARGE SCALE GENOMIC DNA]</scope>
    <source>
        <strain evidence="6">Z07020 / HMAS-L-300199</strain>
    </source>
</reference>
<evidence type="ECO:0000259" key="4">
    <source>
        <dbReference type="PROSITE" id="PS51387"/>
    </source>
</evidence>
<evidence type="ECO:0000256" key="2">
    <source>
        <dbReference type="ARBA" id="ARBA00023002"/>
    </source>
</evidence>
<feature type="domain" description="FAD-binding PCMH-type" evidence="4">
    <location>
        <begin position="117"/>
        <end position="320"/>
    </location>
</feature>
<dbReference type="GeneID" id="19241663"/>
<feature type="signal peptide" evidence="3">
    <location>
        <begin position="1"/>
        <end position="21"/>
    </location>
</feature>
<feature type="chain" id="PRO_5004611004" description="FAD-binding PCMH-type domain-containing protein" evidence="3">
    <location>
        <begin position="22"/>
        <end position="776"/>
    </location>
</feature>
<dbReference type="InterPro" id="IPR016169">
    <property type="entry name" value="FAD-bd_PCMH_sub2"/>
</dbReference>
<dbReference type="Gene3D" id="1.10.472.10">
    <property type="entry name" value="Cyclin-like"/>
    <property type="match status" value="2"/>
</dbReference>
<dbReference type="InterPro" id="IPR036318">
    <property type="entry name" value="FAD-bd_PCMH-like_sf"/>
</dbReference>
<evidence type="ECO:0000256" key="3">
    <source>
        <dbReference type="SAM" id="SignalP"/>
    </source>
</evidence>
<protein>
    <recommendedName>
        <fullName evidence="4">FAD-binding PCMH-type domain-containing protein</fullName>
    </recommendedName>
</protein>
<keyword evidence="3" id="KW-0732">Signal</keyword>
<sequence>MTIDYFACLSLLVIAVARTDAALTNCKCTPYDTCWPLAATWNALNTSVSGQLILNIPPAAVCYPGPQQDSQACAYVNAQWSNATFQSNNPVGLSYPITVSCPPVNASAGELPGTCSIGDLPRYAVNATRPEHISAGIIFAQEHNIRLVIKDTGHDILGRSNGFGSLELWIRHLRTGIVHQKKYKPSYGCSKSSWKGSAFTIGGGYTWKDVYAEAESRNLVVVGGGTPVCPTQQVAKAFSAHYPQTVGCLGGWMQGGGHGPASRDFGLGADQVLEATIVLADGSIVTADPCQNQDLFWAIRGGGGGTYGVVVSTTVKAWPTTSVVTQHLAIAPLADDTSALLDVIALVWSNYPDLNDAGYSGYGTWTIASPTPLFGNFTSGFVHGISVFGKSIEGAQKVFAPVAEKLQTYNGTSLFVSLTYAEYPTYATFYEAESGVEPPVGAAGALGSRLFDRAALTKNHAGLRRMLNTVAGAPEEYTTNAVELVSGGQVFNDASDPYSSLHPAWRTSYMSNIVARGWPPGTDAATRDAVHKDITYNKVAAMKKQAPNTGCYMNEVHKLLGMPTLTQAKRTLQIASEASIYLSAKLSFTPVSPRSVCNVYAYLLSTSSSLPFIDSPPPSAATPPDPQSYYVSEGSYEREREKILLCESLILSSIGFDVHVALPHTLALTYVQALGVSSRKLVRRVLEHLNGGLLSPQLLSLTHQPNALAVAAIYLAAKEVGVKLVDGNWWEVFDVEREDLGFLVLAFGSFVGFAAAEKERWENEREKLRELLSGGG</sequence>
<dbReference type="Pfam" id="PF01565">
    <property type="entry name" value="FAD_binding_4"/>
    <property type="match status" value="1"/>
</dbReference>
<gene>
    <name evidence="5" type="ORF">EPUS_06773</name>
</gene>
<dbReference type="InterPro" id="IPR050432">
    <property type="entry name" value="FAD-linked_Oxidoreductases_BP"/>
</dbReference>
<name>U1FU95_ENDPU</name>
<accession>U1FU95</accession>
<proteinExistence type="inferred from homology"/>
<dbReference type="InterPro" id="IPR036915">
    <property type="entry name" value="Cyclin-like_sf"/>
</dbReference>
<dbReference type="SUPFAM" id="SSF47954">
    <property type="entry name" value="Cyclin-like"/>
    <property type="match status" value="2"/>
</dbReference>
<evidence type="ECO:0000313" key="6">
    <source>
        <dbReference type="Proteomes" id="UP000019373"/>
    </source>
</evidence>
<dbReference type="GO" id="GO:0016491">
    <property type="term" value="F:oxidoreductase activity"/>
    <property type="evidence" value="ECO:0007669"/>
    <property type="project" value="UniProtKB-KW"/>
</dbReference>
<evidence type="ECO:0000256" key="1">
    <source>
        <dbReference type="ARBA" id="ARBA00005466"/>
    </source>
</evidence>
<dbReference type="eggNOG" id="KOG0835">
    <property type="taxonomic scope" value="Eukaryota"/>
</dbReference>
<dbReference type="EMBL" id="KE721519">
    <property type="protein sequence ID" value="ERF68357.1"/>
    <property type="molecule type" value="Genomic_DNA"/>
</dbReference>
<keyword evidence="2" id="KW-0560">Oxidoreductase</keyword>
<dbReference type="RefSeq" id="XP_007805980.1">
    <property type="nucleotide sequence ID" value="XM_007807789.1"/>
</dbReference>
<dbReference type="Gene3D" id="3.30.465.10">
    <property type="match status" value="1"/>
</dbReference>
<keyword evidence="6" id="KW-1185">Reference proteome</keyword>
<dbReference type="Proteomes" id="UP000019373">
    <property type="component" value="Unassembled WGS sequence"/>
</dbReference>